<feature type="domain" description="Aldehyde dehydrogenase" evidence="7">
    <location>
        <begin position="1"/>
        <end position="236"/>
    </location>
</feature>
<dbReference type="InterPro" id="IPR029510">
    <property type="entry name" value="Ald_DH_CS_GLU"/>
</dbReference>
<dbReference type="InterPro" id="IPR016162">
    <property type="entry name" value="Ald_DH_N"/>
</dbReference>
<comment type="similarity">
    <text evidence="1 6">Belongs to the aldehyde dehydrogenase family.</text>
</comment>
<sequence length="243" mass="26494">MESASMTLKRVTLELGGNDAAIVCKSVDIKKIAPSVGMLAVLNSGQICVAVKRLYIHESIYNDFRSALVEFVNSLKVGNGLEEGVVLGPIQNSVQYDRVRGFFDDVEKENMKIAVGGRTANSKGYFINPTIIDNPKDDSKIVTEEPFGPIFPILSWSDEEEVITRANNSKLGLGASVWSSDLDEASRIAKRLEAGSVWVNAYAAVEPQFAFSGHKESGIGSEWGVVGLKSFCNTQTLYLPKRL</sequence>
<evidence type="ECO:0000256" key="1">
    <source>
        <dbReference type="ARBA" id="ARBA00009986"/>
    </source>
</evidence>
<evidence type="ECO:0000313" key="9">
    <source>
        <dbReference type="Proteomes" id="UP000054321"/>
    </source>
</evidence>
<reference evidence="8 9" key="1">
    <citation type="submission" date="2014-04" db="EMBL/GenBank/DDBJ databases">
        <authorList>
            <consortium name="DOE Joint Genome Institute"/>
            <person name="Kuo A."/>
            <person name="Martino E."/>
            <person name="Perotto S."/>
            <person name="Kohler A."/>
            <person name="Nagy L.G."/>
            <person name="Floudas D."/>
            <person name="Copeland A."/>
            <person name="Barry K.W."/>
            <person name="Cichocki N."/>
            <person name="Veneault-Fourrey C."/>
            <person name="LaButti K."/>
            <person name="Lindquist E.A."/>
            <person name="Lipzen A."/>
            <person name="Lundell T."/>
            <person name="Morin E."/>
            <person name="Murat C."/>
            <person name="Sun H."/>
            <person name="Tunlid A."/>
            <person name="Henrissat B."/>
            <person name="Grigoriev I.V."/>
            <person name="Hibbett D.S."/>
            <person name="Martin F."/>
            <person name="Nordberg H.P."/>
            <person name="Cantor M.N."/>
            <person name="Hua S.X."/>
        </authorList>
    </citation>
    <scope>NUCLEOTIDE SEQUENCE [LARGE SCALE GENOMIC DNA]</scope>
    <source>
        <strain evidence="8 9">Zn</strain>
    </source>
</reference>
<dbReference type="EMBL" id="KN832926">
    <property type="protein sequence ID" value="KIM92519.1"/>
    <property type="molecule type" value="Genomic_DNA"/>
</dbReference>
<evidence type="ECO:0000313" key="8">
    <source>
        <dbReference type="EMBL" id="KIM92519.1"/>
    </source>
</evidence>
<dbReference type="STRING" id="913774.A0A0C3GLR1"/>
<evidence type="ECO:0000256" key="2">
    <source>
        <dbReference type="ARBA" id="ARBA00023002"/>
    </source>
</evidence>
<dbReference type="InterPro" id="IPR016163">
    <property type="entry name" value="Ald_DH_C"/>
</dbReference>
<dbReference type="PANTHER" id="PTHR11699">
    <property type="entry name" value="ALDEHYDE DEHYDROGENASE-RELATED"/>
    <property type="match status" value="1"/>
</dbReference>
<evidence type="ECO:0000256" key="3">
    <source>
        <dbReference type="ARBA" id="ARBA00024226"/>
    </source>
</evidence>
<dbReference type="EC" id="1.2.1.3" evidence="3"/>
<dbReference type="FunFam" id="3.40.309.10:FF:000009">
    <property type="entry name" value="Aldehyde dehydrogenase A"/>
    <property type="match status" value="1"/>
</dbReference>
<proteinExistence type="inferred from homology"/>
<dbReference type="Gene3D" id="3.40.605.10">
    <property type="entry name" value="Aldehyde Dehydrogenase, Chain A, domain 1"/>
    <property type="match status" value="1"/>
</dbReference>
<protein>
    <recommendedName>
        <fullName evidence="3">aldehyde dehydrogenase (NAD(+))</fullName>
        <ecNumber evidence="3">1.2.1.3</ecNumber>
    </recommendedName>
</protein>
<dbReference type="InterPro" id="IPR015590">
    <property type="entry name" value="Aldehyde_DH_dom"/>
</dbReference>
<dbReference type="Pfam" id="PF00171">
    <property type="entry name" value="Aldedh"/>
    <property type="match status" value="1"/>
</dbReference>
<dbReference type="HOGENOM" id="CLU_005391_1_4_1"/>
<dbReference type="Proteomes" id="UP000054321">
    <property type="component" value="Unassembled WGS sequence"/>
</dbReference>
<dbReference type="PROSITE" id="PS00687">
    <property type="entry name" value="ALDEHYDE_DEHYDR_GLU"/>
    <property type="match status" value="1"/>
</dbReference>
<evidence type="ECO:0000256" key="5">
    <source>
        <dbReference type="PROSITE-ProRule" id="PRU10007"/>
    </source>
</evidence>
<name>A0A0C3GLR1_OIDMZ</name>
<keyword evidence="9" id="KW-1185">Reference proteome</keyword>
<evidence type="ECO:0000256" key="6">
    <source>
        <dbReference type="RuleBase" id="RU003345"/>
    </source>
</evidence>
<reference evidence="9" key="2">
    <citation type="submission" date="2015-01" db="EMBL/GenBank/DDBJ databases">
        <title>Evolutionary Origins and Diversification of the Mycorrhizal Mutualists.</title>
        <authorList>
            <consortium name="DOE Joint Genome Institute"/>
            <consortium name="Mycorrhizal Genomics Consortium"/>
            <person name="Kohler A."/>
            <person name="Kuo A."/>
            <person name="Nagy L.G."/>
            <person name="Floudas D."/>
            <person name="Copeland A."/>
            <person name="Barry K.W."/>
            <person name="Cichocki N."/>
            <person name="Veneault-Fourrey C."/>
            <person name="LaButti K."/>
            <person name="Lindquist E.A."/>
            <person name="Lipzen A."/>
            <person name="Lundell T."/>
            <person name="Morin E."/>
            <person name="Murat C."/>
            <person name="Riley R."/>
            <person name="Ohm R."/>
            <person name="Sun H."/>
            <person name="Tunlid A."/>
            <person name="Henrissat B."/>
            <person name="Grigoriev I.V."/>
            <person name="Hibbett D.S."/>
            <person name="Martin F."/>
        </authorList>
    </citation>
    <scope>NUCLEOTIDE SEQUENCE [LARGE SCALE GENOMIC DNA]</scope>
    <source>
        <strain evidence="9">Zn</strain>
    </source>
</reference>
<dbReference type="PROSITE" id="PS00070">
    <property type="entry name" value="ALDEHYDE_DEHYDR_CYS"/>
    <property type="match status" value="1"/>
</dbReference>
<organism evidence="8 9">
    <name type="scientific">Oidiodendron maius (strain Zn)</name>
    <dbReference type="NCBI Taxonomy" id="913774"/>
    <lineage>
        <taxon>Eukaryota</taxon>
        <taxon>Fungi</taxon>
        <taxon>Dikarya</taxon>
        <taxon>Ascomycota</taxon>
        <taxon>Pezizomycotina</taxon>
        <taxon>Leotiomycetes</taxon>
        <taxon>Leotiomycetes incertae sedis</taxon>
        <taxon>Myxotrichaceae</taxon>
        <taxon>Oidiodendron</taxon>
    </lineage>
</organism>
<gene>
    <name evidence="8" type="ORF">OIDMADRAFT_173953</name>
</gene>
<comment type="catalytic activity">
    <reaction evidence="4">
        <text>an aldehyde + NAD(+) + H2O = a carboxylate + NADH + 2 H(+)</text>
        <dbReference type="Rhea" id="RHEA:16185"/>
        <dbReference type="ChEBI" id="CHEBI:15377"/>
        <dbReference type="ChEBI" id="CHEBI:15378"/>
        <dbReference type="ChEBI" id="CHEBI:17478"/>
        <dbReference type="ChEBI" id="CHEBI:29067"/>
        <dbReference type="ChEBI" id="CHEBI:57540"/>
        <dbReference type="ChEBI" id="CHEBI:57945"/>
        <dbReference type="EC" id="1.2.1.3"/>
    </reaction>
</comment>
<evidence type="ECO:0000259" key="7">
    <source>
        <dbReference type="Pfam" id="PF00171"/>
    </source>
</evidence>
<evidence type="ECO:0000256" key="4">
    <source>
        <dbReference type="ARBA" id="ARBA00049194"/>
    </source>
</evidence>
<dbReference type="InterPro" id="IPR016160">
    <property type="entry name" value="Ald_DH_CS_CYS"/>
</dbReference>
<dbReference type="InterPro" id="IPR016161">
    <property type="entry name" value="Ald_DH/histidinol_DH"/>
</dbReference>
<accession>A0A0C3GLR1</accession>
<dbReference type="GO" id="GO:0004029">
    <property type="term" value="F:aldehyde dehydrogenase (NAD+) activity"/>
    <property type="evidence" value="ECO:0007669"/>
    <property type="project" value="UniProtKB-EC"/>
</dbReference>
<dbReference type="SUPFAM" id="SSF53720">
    <property type="entry name" value="ALDH-like"/>
    <property type="match status" value="1"/>
</dbReference>
<dbReference type="Gene3D" id="3.40.309.10">
    <property type="entry name" value="Aldehyde Dehydrogenase, Chain A, domain 2"/>
    <property type="match status" value="1"/>
</dbReference>
<feature type="active site" evidence="5">
    <location>
        <position position="14"/>
    </location>
</feature>
<dbReference type="AlphaFoldDB" id="A0A0C3GLR1"/>
<dbReference type="OrthoDB" id="310895at2759"/>
<keyword evidence="2 6" id="KW-0560">Oxidoreductase</keyword>
<dbReference type="InParanoid" id="A0A0C3GLR1"/>